<dbReference type="GO" id="GO:0006729">
    <property type="term" value="P:tetrahydrobiopterin biosynthetic process"/>
    <property type="evidence" value="ECO:0007669"/>
    <property type="project" value="InterPro"/>
</dbReference>
<organism evidence="5 6">
    <name type="scientific">Candidatus Roizmanbacteria bacterium RIFCSPLOWO2_01_FULL_44_13</name>
    <dbReference type="NCBI Taxonomy" id="1802069"/>
    <lineage>
        <taxon>Bacteria</taxon>
        <taxon>Candidatus Roizmaniibacteriota</taxon>
    </lineage>
</organism>
<comment type="similarity">
    <text evidence="2 4">Belongs to the pterin-4-alpha-carbinolamine dehydratase family.</text>
</comment>
<dbReference type="EMBL" id="MGAT01000007">
    <property type="protein sequence ID" value="OGK53043.1"/>
    <property type="molecule type" value="Genomic_DNA"/>
</dbReference>
<evidence type="ECO:0000256" key="3">
    <source>
        <dbReference type="ARBA" id="ARBA00023239"/>
    </source>
</evidence>
<evidence type="ECO:0000256" key="2">
    <source>
        <dbReference type="ARBA" id="ARBA00006472"/>
    </source>
</evidence>
<sequence>MDKLINKKCVPCEGWMKPLTKEQFEKHLPEVPDWAVIEDKKIEKDFKFKDFKEAMTFVNKVGAIAEEENHHPDINLHNWNKVKITLSTHAIKGLSDNDFILAAKIDLLTV</sequence>
<accession>A0A1F7JBR7</accession>
<reference evidence="5 6" key="1">
    <citation type="journal article" date="2016" name="Nat. Commun.">
        <title>Thousands of microbial genomes shed light on interconnected biogeochemical processes in an aquifer system.</title>
        <authorList>
            <person name="Anantharaman K."/>
            <person name="Brown C.T."/>
            <person name="Hug L.A."/>
            <person name="Sharon I."/>
            <person name="Castelle C.J."/>
            <person name="Probst A.J."/>
            <person name="Thomas B.C."/>
            <person name="Singh A."/>
            <person name="Wilkins M.J."/>
            <person name="Karaoz U."/>
            <person name="Brodie E.L."/>
            <person name="Williams K.H."/>
            <person name="Hubbard S.S."/>
            <person name="Banfield J.F."/>
        </authorList>
    </citation>
    <scope>NUCLEOTIDE SEQUENCE [LARGE SCALE GENOMIC DNA]</scope>
</reference>
<dbReference type="AlphaFoldDB" id="A0A1F7JBR7"/>
<evidence type="ECO:0000256" key="4">
    <source>
        <dbReference type="HAMAP-Rule" id="MF_00434"/>
    </source>
</evidence>
<dbReference type="InterPro" id="IPR001533">
    <property type="entry name" value="Pterin_deHydtase"/>
</dbReference>
<keyword evidence="3 4" id="KW-0456">Lyase</keyword>
<dbReference type="CDD" id="cd00913">
    <property type="entry name" value="PCD_DCoH_subfamily_a"/>
    <property type="match status" value="1"/>
</dbReference>
<comment type="catalytic activity">
    <reaction evidence="1 4">
        <text>(4aS,6R)-4a-hydroxy-L-erythro-5,6,7,8-tetrahydrobiopterin = (6R)-L-erythro-6,7-dihydrobiopterin + H2O</text>
        <dbReference type="Rhea" id="RHEA:11920"/>
        <dbReference type="ChEBI" id="CHEBI:15377"/>
        <dbReference type="ChEBI" id="CHEBI:15642"/>
        <dbReference type="ChEBI" id="CHEBI:43120"/>
        <dbReference type="EC" id="4.2.1.96"/>
    </reaction>
</comment>
<name>A0A1F7JBR7_9BACT</name>
<evidence type="ECO:0000313" key="5">
    <source>
        <dbReference type="EMBL" id="OGK53043.1"/>
    </source>
</evidence>
<dbReference type="Pfam" id="PF01329">
    <property type="entry name" value="Pterin_4a"/>
    <property type="match status" value="1"/>
</dbReference>
<dbReference type="Gene3D" id="3.30.1360.20">
    <property type="entry name" value="Transcriptional coactivator/pterin dehydratase"/>
    <property type="match status" value="1"/>
</dbReference>
<dbReference type="HAMAP" id="MF_00434">
    <property type="entry name" value="Pterin_4_alpha"/>
    <property type="match status" value="1"/>
</dbReference>
<evidence type="ECO:0000256" key="1">
    <source>
        <dbReference type="ARBA" id="ARBA00001554"/>
    </source>
</evidence>
<dbReference type="EC" id="4.2.1.96" evidence="4"/>
<dbReference type="Proteomes" id="UP000178857">
    <property type="component" value="Unassembled WGS sequence"/>
</dbReference>
<gene>
    <name evidence="5" type="ORF">A2970_00050</name>
</gene>
<proteinExistence type="inferred from homology"/>
<dbReference type="InterPro" id="IPR036428">
    <property type="entry name" value="PCD_sf"/>
</dbReference>
<dbReference type="STRING" id="1802069.A2970_00050"/>
<dbReference type="GO" id="GO:0008124">
    <property type="term" value="F:4-alpha-hydroxytetrahydrobiopterin dehydratase activity"/>
    <property type="evidence" value="ECO:0007669"/>
    <property type="project" value="UniProtKB-UniRule"/>
</dbReference>
<protein>
    <recommendedName>
        <fullName evidence="4">Putative pterin-4-alpha-carbinolamine dehydratase</fullName>
        <shortName evidence="4">PHS</shortName>
        <ecNumber evidence="4">4.2.1.96</ecNumber>
    </recommendedName>
    <alternativeName>
        <fullName evidence="4">4-alpha-hydroxy-tetrahydropterin dehydratase</fullName>
    </alternativeName>
    <alternativeName>
        <fullName evidence="4">Pterin carbinolamine dehydratase</fullName>
        <shortName evidence="4">PCD</shortName>
    </alternativeName>
</protein>
<dbReference type="PANTHER" id="PTHR12599:SF0">
    <property type="entry name" value="PTERIN-4-ALPHA-CARBINOLAMINE DEHYDRATASE"/>
    <property type="match status" value="1"/>
</dbReference>
<comment type="caution">
    <text evidence="5">The sequence shown here is derived from an EMBL/GenBank/DDBJ whole genome shotgun (WGS) entry which is preliminary data.</text>
</comment>
<dbReference type="PANTHER" id="PTHR12599">
    <property type="entry name" value="PTERIN-4-ALPHA-CARBINOLAMINE DEHYDRATASE"/>
    <property type="match status" value="1"/>
</dbReference>
<dbReference type="SUPFAM" id="SSF55248">
    <property type="entry name" value="PCD-like"/>
    <property type="match status" value="1"/>
</dbReference>
<dbReference type="NCBIfam" id="NF002017">
    <property type="entry name" value="PRK00823.1-2"/>
    <property type="match status" value="1"/>
</dbReference>
<evidence type="ECO:0000313" key="6">
    <source>
        <dbReference type="Proteomes" id="UP000178857"/>
    </source>
</evidence>